<feature type="binding site" evidence="10">
    <location>
        <position position="122"/>
    </location>
    <ligand>
        <name>NAD(+)</name>
        <dbReference type="ChEBI" id="CHEBI:57540"/>
    </ligand>
</feature>
<reference evidence="13 14" key="1">
    <citation type="submission" date="2023-08" db="EMBL/GenBank/DDBJ databases">
        <authorList>
            <person name="Girao M."/>
            <person name="Carvalho M.F."/>
        </authorList>
    </citation>
    <scope>NUCLEOTIDE SEQUENCE [LARGE SCALE GENOMIC DNA]</scope>
    <source>
        <strain evidence="13 14">CC-R104</strain>
    </source>
</reference>
<dbReference type="HAMAP" id="MF_01588">
    <property type="entry name" value="DNA_ligase_A"/>
    <property type="match status" value="1"/>
</dbReference>
<keyword evidence="1 10" id="KW-0436">Ligase</keyword>
<evidence type="ECO:0000259" key="12">
    <source>
        <dbReference type="PROSITE" id="PS50172"/>
    </source>
</evidence>
<dbReference type="InterPro" id="IPR013839">
    <property type="entry name" value="DNAligase_adenylation"/>
</dbReference>
<dbReference type="Pfam" id="PF12826">
    <property type="entry name" value="HHH_2"/>
    <property type="match status" value="1"/>
</dbReference>
<dbReference type="Pfam" id="PF03120">
    <property type="entry name" value="OB_DNA_ligase"/>
    <property type="match status" value="1"/>
</dbReference>
<evidence type="ECO:0000256" key="2">
    <source>
        <dbReference type="ARBA" id="ARBA00022705"/>
    </source>
</evidence>
<dbReference type="Gene3D" id="3.30.470.30">
    <property type="entry name" value="DNA ligase/mRNA capping enzyme"/>
    <property type="match status" value="1"/>
</dbReference>
<dbReference type="Pfam" id="PF00533">
    <property type="entry name" value="BRCT"/>
    <property type="match status" value="1"/>
</dbReference>
<dbReference type="Gene3D" id="6.20.10.30">
    <property type="match status" value="1"/>
</dbReference>
<comment type="catalytic activity">
    <reaction evidence="9 10 11">
        <text>NAD(+) + (deoxyribonucleotide)n-3'-hydroxyl + 5'-phospho-(deoxyribonucleotide)m = (deoxyribonucleotide)n+m + AMP + beta-nicotinamide D-nucleotide.</text>
        <dbReference type="EC" id="6.5.1.2"/>
    </reaction>
</comment>
<evidence type="ECO:0000256" key="9">
    <source>
        <dbReference type="ARBA" id="ARBA00034005"/>
    </source>
</evidence>
<feature type="binding site" evidence="10">
    <location>
        <position position="145"/>
    </location>
    <ligand>
        <name>NAD(+)</name>
        <dbReference type="ChEBI" id="CHEBI:57540"/>
    </ligand>
</feature>
<dbReference type="InterPro" id="IPR004149">
    <property type="entry name" value="Znf_DNAligase_C4"/>
</dbReference>
<dbReference type="InterPro" id="IPR033136">
    <property type="entry name" value="DNA_ligase_CS"/>
</dbReference>
<comment type="cofactor">
    <cofactor evidence="10">
        <name>Mg(2+)</name>
        <dbReference type="ChEBI" id="CHEBI:18420"/>
    </cofactor>
    <cofactor evidence="10">
        <name>Mn(2+)</name>
        <dbReference type="ChEBI" id="CHEBI:29035"/>
    </cofactor>
</comment>
<dbReference type="SUPFAM" id="SSF50249">
    <property type="entry name" value="Nucleic acid-binding proteins"/>
    <property type="match status" value="1"/>
</dbReference>
<dbReference type="Gene3D" id="3.40.50.10190">
    <property type="entry name" value="BRCT domain"/>
    <property type="match status" value="1"/>
</dbReference>
<organism evidence="13 14">
    <name type="scientific">Rhodococcus chondri</name>
    <dbReference type="NCBI Taxonomy" id="3065941"/>
    <lineage>
        <taxon>Bacteria</taxon>
        <taxon>Bacillati</taxon>
        <taxon>Actinomycetota</taxon>
        <taxon>Actinomycetes</taxon>
        <taxon>Mycobacteriales</taxon>
        <taxon>Nocardiaceae</taxon>
        <taxon>Rhodococcus</taxon>
    </lineage>
</organism>
<evidence type="ECO:0000256" key="5">
    <source>
        <dbReference type="ARBA" id="ARBA00022833"/>
    </source>
</evidence>
<evidence type="ECO:0000256" key="3">
    <source>
        <dbReference type="ARBA" id="ARBA00022723"/>
    </source>
</evidence>
<dbReference type="RefSeq" id="WP_330154435.1">
    <property type="nucleotide sequence ID" value="NZ_JAUZMZ010000233.1"/>
</dbReference>
<feature type="binding site" evidence="10">
    <location>
        <position position="422"/>
    </location>
    <ligand>
        <name>Zn(2+)</name>
        <dbReference type="ChEBI" id="CHEBI:29105"/>
    </ligand>
</feature>
<dbReference type="NCBIfam" id="NF005932">
    <property type="entry name" value="PRK07956.1"/>
    <property type="match status" value="1"/>
</dbReference>
<evidence type="ECO:0000256" key="1">
    <source>
        <dbReference type="ARBA" id="ARBA00022598"/>
    </source>
</evidence>
<dbReference type="PANTHER" id="PTHR23389:SF9">
    <property type="entry name" value="DNA LIGASE"/>
    <property type="match status" value="1"/>
</dbReference>
<dbReference type="Pfam" id="PF01653">
    <property type="entry name" value="DNA_ligase_aden"/>
    <property type="match status" value="1"/>
</dbReference>
<dbReference type="InterPro" id="IPR036420">
    <property type="entry name" value="BRCT_dom_sf"/>
</dbReference>
<dbReference type="InterPro" id="IPR004150">
    <property type="entry name" value="NAD_DNA_ligase_OB"/>
</dbReference>
<dbReference type="PIRSF" id="PIRSF001604">
    <property type="entry name" value="LigA"/>
    <property type="match status" value="1"/>
</dbReference>
<feature type="binding site" evidence="10">
    <location>
        <begin position="92"/>
        <end position="93"/>
    </location>
    <ligand>
        <name>NAD(+)</name>
        <dbReference type="ChEBI" id="CHEBI:57540"/>
    </ligand>
</feature>
<dbReference type="CDD" id="cd17748">
    <property type="entry name" value="BRCT_DNA_ligase_like"/>
    <property type="match status" value="1"/>
</dbReference>
<evidence type="ECO:0000256" key="4">
    <source>
        <dbReference type="ARBA" id="ARBA00022763"/>
    </source>
</evidence>
<keyword evidence="10" id="KW-0464">Manganese</keyword>
<dbReference type="PROSITE" id="PS01055">
    <property type="entry name" value="DNA_LIGASE_N1"/>
    <property type="match status" value="1"/>
</dbReference>
<feature type="binding site" evidence="10">
    <location>
        <begin position="43"/>
        <end position="47"/>
    </location>
    <ligand>
        <name>NAD(+)</name>
        <dbReference type="ChEBI" id="CHEBI:57540"/>
    </ligand>
</feature>
<dbReference type="Gene3D" id="1.10.287.610">
    <property type="entry name" value="Helix hairpin bin"/>
    <property type="match status" value="1"/>
</dbReference>
<proteinExistence type="inferred from homology"/>
<dbReference type="InterPro" id="IPR013840">
    <property type="entry name" value="DNAligase_N"/>
</dbReference>
<keyword evidence="5 10" id="KW-0862">Zinc</keyword>
<feature type="active site" description="N6-AMP-lysine intermediate" evidence="10">
    <location>
        <position position="124"/>
    </location>
</feature>
<feature type="binding site" evidence="10">
    <location>
        <position position="325"/>
    </location>
    <ligand>
        <name>NAD(+)</name>
        <dbReference type="ChEBI" id="CHEBI:57540"/>
    </ligand>
</feature>
<dbReference type="SUPFAM" id="SSF47781">
    <property type="entry name" value="RuvA domain 2-like"/>
    <property type="match status" value="1"/>
</dbReference>
<dbReference type="Gene3D" id="2.40.50.140">
    <property type="entry name" value="Nucleic acid-binding proteins"/>
    <property type="match status" value="1"/>
</dbReference>
<keyword evidence="4 10" id="KW-0227">DNA damage</keyword>
<feature type="binding site" evidence="10">
    <location>
        <position position="301"/>
    </location>
    <ligand>
        <name>NAD(+)</name>
        <dbReference type="ChEBI" id="CHEBI:57540"/>
    </ligand>
</feature>
<keyword evidence="2 10" id="KW-0235">DNA replication</keyword>
<feature type="binding site" evidence="10">
    <location>
        <position position="185"/>
    </location>
    <ligand>
        <name>NAD(+)</name>
        <dbReference type="ChEBI" id="CHEBI:57540"/>
    </ligand>
</feature>
<dbReference type="InterPro" id="IPR001679">
    <property type="entry name" value="DNA_ligase"/>
</dbReference>
<comment type="function">
    <text evidence="10">DNA ligase that catalyzes the formation of phosphodiester linkages between 5'-phosphoryl and 3'-hydroxyl groups in double-stranded DNA using NAD as a coenzyme and as the energy source for the reaction. It is essential for DNA replication and repair of damaged DNA.</text>
</comment>
<feature type="binding site" evidence="10">
    <location>
        <position position="444"/>
    </location>
    <ligand>
        <name>Zn(2+)</name>
        <dbReference type="ChEBI" id="CHEBI:29105"/>
    </ligand>
</feature>
<dbReference type="EMBL" id="JAUZMZ010000233">
    <property type="protein sequence ID" value="MEE2035093.1"/>
    <property type="molecule type" value="Genomic_DNA"/>
</dbReference>
<feature type="binding site" evidence="10">
    <location>
        <position position="419"/>
    </location>
    <ligand>
        <name>Zn(2+)</name>
        <dbReference type="ChEBI" id="CHEBI:29105"/>
    </ligand>
</feature>
<dbReference type="EC" id="6.5.1.2" evidence="10 11"/>
<dbReference type="SUPFAM" id="SSF52113">
    <property type="entry name" value="BRCT domain"/>
    <property type="match status" value="1"/>
</dbReference>
<dbReference type="Pfam" id="PF03119">
    <property type="entry name" value="DNA_ligase_ZBD"/>
    <property type="match status" value="1"/>
</dbReference>
<dbReference type="SUPFAM" id="SSF56091">
    <property type="entry name" value="DNA ligase/mRNA capping enzyme, catalytic domain"/>
    <property type="match status" value="1"/>
</dbReference>
<dbReference type="NCBIfam" id="TIGR00575">
    <property type="entry name" value="dnlj"/>
    <property type="match status" value="1"/>
</dbReference>
<keyword evidence="6 10" id="KW-0460">Magnesium</keyword>
<evidence type="ECO:0000313" key="14">
    <source>
        <dbReference type="Proteomes" id="UP001331936"/>
    </source>
</evidence>
<evidence type="ECO:0000256" key="11">
    <source>
        <dbReference type="RuleBase" id="RU000618"/>
    </source>
</evidence>
<keyword evidence="7 10" id="KW-0520">NAD</keyword>
<dbReference type="Proteomes" id="UP001331936">
    <property type="component" value="Unassembled WGS sequence"/>
</dbReference>
<dbReference type="SMART" id="SM00532">
    <property type="entry name" value="LIGANc"/>
    <property type="match status" value="1"/>
</dbReference>
<evidence type="ECO:0000256" key="7">
    <source>
        <dbReference type="ARBA" id="ARBA00023027"/>
    </source>
</evidence>
<comment type="caution">
    <text evidence="13">The sequence shown here is derived from an EMBL/GenBank/DDBJ whole genome shotgun (WGS) entry which is preliminary data.</text>
</comment>
<dbReference type="GO" id="GO:0003911">
    <property type="term" value="F:DNA ligase (NAD+) activity"/>
    <property type="evidence" value="ECO:0007669"/>
    <property type="project" value="UniProtKB-EC"/>
</dbReference>
<sequence length="702" mass="76520">MSEPTDAPVTAPSEARERWEELAEQVREHQFRYYVRDAPIVSDGEFDALLGELEALEEQYTELRTPDSPTQLVGGGFATEFGAVDHLERMLSLDNVFAEDELRAWLARAEAETGTRPDYLCEVKIDGVALSLVYENGRLVRAATRGDGRTGEDVTLNARTIGEVPEKLRHSDDYPVPSVLEVRGEVFFRLEDFQTLNAGLVAEGKAPFANPRNSAAGSLRQKNPAVTARRKLRMYCHGYGRMEGFEPRSQSEAYNAFAAWGLPVSPHTMRVQGTDAVVERMGYWGEHRHDVEHEIDGLVVKIDDMGLHRRLGATSRAPRWAIAYKYPPEEVTTKLLDIRVSVGRTGRVTPFAYMEPVTVAGSTVSLATLHNASEVTRKGVLIGDTVVIRKAGDVIPEVLGPVVDLRDGTEREFVMPTECPECGTTLAPAKEGDVDLRCPNRRYCPAQLRERVFHVAGRGAFDIEALGYEAATALLEAGAIADEGDLFSLTEEDLMRTSLFRTTKGALSKNGERLLQNLAKAQDQPLWRVLVALSIRHVGPTAARALATEFGSLDRIRAASLEELAAVEGVGGTIAAAVVEWFTVDWHVAIVDKWAAAGVRMEDERDESIERTLEGLSIVVTGTLAGFSRDEAKEAILARGGKAAGSVSKKTAFVVVGDNPGTKADKASDLGVPTLDEDGFRLLLAQGPDAVLGKDPESGDDD</sequence>
<gene>
    <name evidence="10 13" type="primary">ligA</name>
    <name evidence="13" type="ORF">Q8814_23790</name>
</gene>
<keyword evidence="8 10" id="KW-0234">DNA repair</keyword>
<feature type="binding site" evidence="10">
    <location>
        <position position="438"/>
    </location>
    <ligand>
        <name>Zn(2+)</name>
        <dbReference type="ChEBI" id="CHEBI:29105"/>
    </ligand>
</feature>
<comment type="similarity">
    <text evidence="10">Belongs to the NAD-dependent DNA ligase family. LigA subfamily.</text>
</comment>
<dbReference type="InterPro" id="IPR001357">
    <property type="entry name" value="BRCT_dom"/>
</dbReference>
<evidence type="ECO:0000256" key="8">
    <source>
        <dbReference type="ARBA" id="ARBA00023204"/>
    </source>
</evidence>
<protein>
    <recommendedName>
        <fullName evidence="10 11">DNA ligase</fullName>
        <ecNumber evidence="10 11">6.5.1.2</ecNumber>
    </recommendedName>
    <alternativeName>
        <fullName evidence="10">Polydeoxyribonucleotide synthase [NAD(+)]</fullName>
    </alternativeName>
</protein>
<dbReference type="Gene3D" id="1.10.150.20">
    <property type="entry name" value="5' to 3' exonuclease, C-terminal subdomain"/>
    <property type="match status" value="2"/>
</dbReference>
<dbReference type="PANTHER" id="PTHR23389">
    <property type="entry name" value="CHROMOSOME TRANSMISSION FIDELITY FACTOR 18"/>
    <property type="match status" value="1"/>
</dbReference>
<dbReference type="InterPro" id="IPR041663">
    <property type="entry name" value="DisA/LigA_HHH"/>
</dbReference>
<dbReference type="InterPro" id="IPR010994">
    <property type="entry name" value="RuvA_2-like"/>
</dbReference>
<dbReference type="PROSITE" id="PS01056">
    <property type="entry name" value="DNA_LIGASE_N2"/>
    <property type="match status" value="1"/>
</dbReference>
<dbReference type="SMART" id="SM00292">
    <property type="entry name" value="BRCT"/>
    <property type="match status" value="1"/>
</dbReference>
<dbReference type="InterPro" id="IPR012340">
    <property type="entry name" value="NA-bd_OB-fold"/>
</dbReference>
<evidence type="ECO:0000256" key="10">
    <source>
        <dbReference type="HAMAP-Rule" id="MF_01588"/>
    </source>
</evidence>
<dbReference type="PROSITE" id="PS50172">
    <property type="entry name" value="BRCT"/>
    <property type="match status" value="1"/>
</dbReference>
<accession>A0ABU7JYL6</accession>
<keyword evidence="14" id="KW-1185">Reference proteome</keyword>
<evidence type="ECO:0000313" key="13">
    <source>
        <dbReference type="EMBL" id="MEE2035093.1"/>
    </source>
</evidence>
<evidence type="ECO:0000256" key="6">
    <source>
        <dbReference type="ARBA" id="ARBA00022842"/>
    </source>
</evidence>
<name>A0ABU7JYL6_9NOCA</name>
<keyword evidence="3 10" id="KW-0479">Metal-binding</keyword>
<feature type="domain" description="BRCT" evidence="12">
    <location>
        <begin position="608"/>
        <end position="678"/>
    </location>
</feature>
<dbReference type="CDD" id="cd00114">
    <property type="entry name" value="LIGANc"/>
    <property type="match status" value="1"/>
</dbReference>
<dbReference type="InterPro" id="IPR018239">
    <property type="entry name" value="DNA_ligase_AS"/>
</dbReference>